<feature type="domain" description="Glycosyl hydrolase 94 supersandwich" evidence="4">
    <location>
        <begin position="1584"/>
        <end position="1865"/>
    </location>
</feature>
<dbReference type="InterPro" id="IPR011013">
    <property type="entry name" value="Gal_mutarotase_sf_dom"/>
</dbReference>
<organism evidence="7 8">
    <name type="scientific">Nitrosomonas ureae</name>
    <dbReference type="NCBI Taxonomy" id="44577"/>
    <lineage>
        <taxon>Bacteria</taxon>
        <taxon>Pseudomonadati</taxon>
        <taxon>Pseudomonadota</taxon>
        <taxon>Betaproteobacteria</taxon>
        <taxon>Nitrosomonadales</taxon>
        <taxon>Nitrosomonadaceae</taxon>
        <taxon>Nitrosomonas</taxon>
    </lineage>
</organism>
<dbReference type="InterPro" id="IPR037820">
    <property type="entry name" value="GH94N_NdvB"/>
</dbReference>
<feature type="transmembrane region" description="Helical" evidence="3">
    <location>
        <begin position="954"/>
        <end position="970"/>
    </location>
</feature>
<feature type="transmembrane region" description="Helical" evidence="3">
    <location>
        <begin position="412"/>
        <end position="434"/>
    </location>
</feature>
<dbReference type="Gene3D" id="2.70.98.40">
    <property type="entry name" value="Glycoside hydrolase, family 65, N-terminal domain"/>
    <property type="match status" value="2"/>
</dbReference>
<dbReference type="InterPro" id="IPR037824">
    <property type="entry name" value="GH94N_2_NdvB"/>
</dbReference>
<gene>
    <name evidence="7" type="ORF">SAMN05216334_11335</name>
</gene>
<dbReference type="PANTHER" id="PTHR37469">
    <property type="entry name" value="CELLOBIONIC ACID PHOSPHORYLASE-RELATED"/>
    <property type="match status" value="1"/>
</dbReference>
<dbReference type="EMBL" id="FNUX01000013">
    <property type="protein sequence ID" value="SEF88204.1"/>
    <property type="molecule type" value="Genomic_DNA"/>
</dbReference>
<dbReference type="GO" id="GO:0016757">
    <property type="term" value="F:glycosyltransferase activity"/>
    <property type="evidence" value="ECO:0007669"/>
    <property type="project" value="UniProtKB-KW"/>
</dbReference>
<dbReference type="GO" id="GO:0030246">
    <property type="term" value="F:carbohydrate binding"/>
    <property type="evidence" value="ECO:0007669"/>
    <property type="project" value="InterPro"/>
</dbReference>
<dbReference type="Proteomes" id="UP000236753">
    <property type="component" value="Unassembled WGS sequence"/>
</dbReference>
<evidence type="ECO:0000256" key="1">
    <source>
        <dbReference type="ARBA" id="ARBA00022676"/>
    </source>
</evidence>
<dbReference type="Gene3D" id="1.50.10.140">
    <property type="match status" value="2"/>
</dbReference>
<proteinExistence type="predicted"/>
<evidence type="ECO:0000259" key="6">
    <source>
        <dbReference type="Pfam" id="PF17167"/>
    </source>
</evidence>
<feature type="transmembrane region" description="Helical" evidence="3">
    <location>
        <begin position="977"/>
        <end position="996"/>
    </location>
</feature>
<dbReference type="RefSeq" id="WP_219817935.1">
    <property type="nucleotide sequence ID" value="NZ_FNUX01000013.1"/>
</dbReference>
<keyword evidence="1" id="KW-0328">Glycosyltransferase</keyword>
<dbReference type="CDD" id="cd11756">
    <property type="entry name" value="GH94N_ChvB_NdvB_1_like"/>
    <property type="match status" value="1"/>
</dbReference>
<accession>A0A1H5VLS2</accession>
<dbReference type="Gene3D" id="1.50.10.10">
    <property type="match status" value="1"/>
</dbReference>
<dbReference type="Gene3D" id="3.90.1200.10">
    <property type="match status" value="1"/>
</dbReference>
<dbReference type="PANTHER" id="PTHR37469:SF2">
    <property type="entry name" value="CELLOBIONIC ACID PHOSPHORYLASE"/>
    <property type="match status" value="1"/>
</dbReference>
<keyword evidence="3" id="KW-1133">Transmembrane helix</keyword>
<dbReference type="InterPro" id="IPR012341">
    <property type="entry name" value="6hp_glycosidase-like_sf"/>
</dbReference>
<dbReference type="SMART" id="SM01068">
    <property type="entry name" value="CBM_X"/>
    <property type="match status" value="2"/>
</dbReference>
<dbReference type="SUPFAM" id="SSF48208">
    <property type="entry name" value="Six-hairpin glycosidases"/>
    <property type="match status" value="1"/>
</dbReference>
<name>A0A1H5VLS2_9PROT</name>
<protein>
    <submittedName>
        <fullName evidence="7">Cellobiose phosphorylase</fullName>
    </submittedName>
</protein>
<evidence type="ECO:0000259" key="5">
    <source>
        <dbReference type="Pfam" id="PF10091"/>
    </source>
</evidence>
<dbReference type="Gene3D" id="2.60.420.10">
    <property type="entry name" value="Maltose phosphorylase, domain 3"/>
    <property type="match status" value="1"/>
</dbReference>
<dbReference type="Pfam" id="PF10091">
    <property type="entry name" value="Glycoamylase"/>
    <property type="match status" value="1"/>
</dbReference>
<feature type="domain" description="Glycoamylase-like" evidence="5">
    <location>
        <begin position="1336"/>
        <end position="1542"/>
    </location>
</feature>
<dbReference type="CDD" id="cd11753">
    <property type="entry name" value="GH94N_ChvB_NdvB_2_like"/>
    <property type="match status" value="1"/>
</dbReference>
<feature type="transmembrane region" description="Helical" evidence="3">
    <location>
        <begin position="894"/>
        <end position="917"/>
    </location>
</feature>
<dbReference type="GO" id="GO:0005975">
    <property type="term" value="P:carbohydrate metabolic process"/>
    <property type="evidence" value="ECO:0007669"/>
    <property type="project" value="InterPro"/>
</dbReference>
<evidence type="ECO:0000313" key="8">
    <source>
        <dbReference type="Proteomes" id="UP000236753"/>
    </source>
</evidence>
<sequence length="2884" mass="325632">MKEFGFSARTRNILRDAHDTELLCSELFSIEQLKRHGIMLAGRYKINPNPGPDRLLPRLADNERVISAAYDIVTVAIAPGQRIISAEAWLLDNFYLIEQQINQARRHLPRGYSRQLPRLANSSSAGFPRIYDLALQLISHMDGRIDKENATQFVAAYQTVEPLKLGELWAFPIMLQLALLENIRRVALRIARRREELNAAISWADRMLATAEKEPKQLIQLLAEFANADVPLTAPFVEEFYARLQAQGPAMAFVQTWVEQKLLEQGITATQLSEVAGRTAAANQISIANSIGSLRFIGTMNWRNYVESLSVVEETLREDPAGMHIFQDFATRDRYRHVIEDVARSSSRSELAVAREVIALAQDAAEQGGIQNRAAHVGYYLIDRGRPVLERKVDFQLPWKLRISRASQPLNLLLYLGPILLLTILAASVALFAFDDLGPRDWRYWFFALTGTIGASALAVPLVNLFVMLVLPPRPLPRLDFSNGIPAVHRTMVVVPTLLSTPQDVDDLLEALEIRYLGNRDSNLFFALLTDFRDAAQRTQPEDDALLAYARTAVQALNATYQDDRPCIFYLFHRPRVWNPHEQVWMGYERKRGKLEQFNALLRGGERSTFSDIVGETSILASIQYVITLDTDTQLPRDAARSLIGSMAHPLNRPVYDADQGRIVEGYAILQPRVSISLTSANQSYFTKLFAGESGIDPYSREISDVYQDIFGEGSFIGKGIYDVDAFRQAIDGRFPENLILSHDLLESGYARCALVTDVDLIEEHPASYAIEASRRHRWIRGDWQLAGWLLPHVPGPSAPNKSKAERQPNPLTALLVWKIFDNLRRSLVSPSLLALLAGGWLFGPGPAWFWTLLIAGVVLLPVLLGSVIELIRKPQERDWLVHLSLTSKLAGRPIALALLTLILLPYDTLISLSAIVRSGLRMLFTRRSLMLWHLPSYTRRNACHTLADFVKEMWISPVSAVVLGLLLWSNQATEMFFYAPILLAWLLSPVVGWWISKPLISPVPQLTLDQRVFLRTAARRTWRYFAQFVGPQENWLPPDNFQEYPAQVIATRTSPTNIGMALLADLAAYDFGYISAGEFLRRIQNTLETMEKLERYLGHFYNWYDTRTLKPLHPRYISSVDSGNLAGSLLTLLAGLAELKDQPILSANTVQGLQDTLRVLAEHVPALPASDLAQKIKVLEEKLNRLALNESVQNLTIIDNLLNEMQRIGEEMMACLPTDIDIDGELYCWAQAFIKQIRDFQEDLRYLVLELQHFKNIPTLAELAKGTTGTETIMPARASKGALERIKMINALADRCRQLAIMDFEFLYDAARDLLAIGYDVSERRRDQSCYDLLASEARLASFLLIAQGQIPQKHWFALGRLLTSHGGEISLISWSGSMFEYLMPCLIMPNYENTLLEQTCKAAVLRQIEYGRQREVPWGISESCYNATDIQQIYQYRAFGVPGLGFKRGLGDDLVIAPYASALALMVMPHEACRNLQTLAANGLLGAYGFYEAVDYTPSRVPRGKSSAIVRTFMAHHQGMSLLAFEQLLLNHPMQRRFMSDPLIQTTKLLLQERIPKKGATLHPHAAEVNAAARPATAESDTIMRVFTDSNTPIPEVHLLSNGQYHVMATNAGGGYSRWRDLAVTRWREDATSDGWGTFIYLHDRDSGHYWSTAYQPTLRKADHYEAIFVQARAEYRRRDQSIETHTEISVSPEDNVEIRRVTLTNQSLRIRHIEVTSYAEVVLAPLNSDLAHRAFSNLFVQTEIVRDRQAILCTRRRRTPEEQIPWMFHLMAAPGAIIDEPSFETDRARFIGRGRTPANPVVLDAADHVPALSNTDGSVLDPIVAIRRTITLLPDESATVHIISGVASTREAALGLLENYCDRHFVERAFEMAWFQSQEVLRHLNITEADAQIYGRLASSVIYSNALRRTAPSIIARNQLGQSGLWRFAISGDLPIVLIRIGNLNRIDLVKQALQAHAYWRMKGLSADLVIMNEDFSGYRAVLHDQIIGLINAGADAQIIDKPGGVFVRRTEELSEDERVLLQTVARIVFSDTAETLIEPLERRISSERISDRLEPRLLPIFEEISPLAARERIFYNGLGGFTPDGREYVITLEPGKSTPAPWVNVIASPYIGTVVSECGSAYTWVENAHEFRLTTWHNDPLSDSSGEMFYIRDDDTGIFWSPTPLPASGQSGYVCRHGFGYSVFEHYQTDISSELYTYVAMDAPVKFAIIKLHNHSNRTRRLSLTGYWELVLGEWRHANLMHIVTETDPHSGALFARNAYGREYAKRVVFAKVSERERSVTGNRTEFIGRNGSLTSPASMRRKRLSGKTGAGFDPCAAIQTQIELAEGQEREIVFIFGAAHNTDEAQHFIQQYGGLSGARQALEAVWGYWNHALGAVHVETPDPALDVLTNGWLIYQTLSCRLWGRSGYYQSGGAYGFRDQLQDTMALIHATPWLAREQLIRCAERQFLQGDVQHWWHPPNGQGVRTHFSDDYLWLPYATCRYVLATGDTGVLDESVYFLEGRELYPEEEAYYDQPQRSAESASLYEHCVRAIKYGLRFGEHQLPLMGCGDWNDGMNLVGRDGKGESVWLAWFLYSNLQLFADLARGRGDEAFADSCTEHAKQLQEHIEANAWDGDWYRRAYFDDGTPLGSSSNDECQIDSISQSWAVISGGGDPVRARQAMVAVDNRLIRRDTQLIQLFDPPFDKSELEPGYIKGYVPGIRENGGQYTHAAIWSAMAFAMLGDRERTWELFSMLNPVNHGRTLAEIERYKVEPYVMCADIYGVAPHVGRGGWTWYTGAAGWMYRLSVETLLGLQLEVNHLRITPCTPVHWQSYIIHYRFHETFYHITVRCNDERPSPEIHVTVDGILVNSLDKDETGRPQCVISLVNDHQEHHLEVNIR</sequence>
<feature type="domain" description="Glycosyl hydrolase 94 supersandwich" evidence="4">
    <location>
        <begin position="2090"/>
        <end position="2357"/>
    </location>
</feature>
<reference evidence="7 8" key="1">
    <citation type="submission" date="2016-10" db="EMBL/GenBank/DDBJ databases">
        <authorList>
            <person name="de Groot N.N."/>
        </authorList>
    </citation>
    <scope>NUCLEOTIDE SEQUENCE [LARGE SCALE GENOMIC DNA]</scope>
    <source>
        <strain evidence="7 8">Nm13</strain>
    </source>
</reference>
<dbReference type="InterPro" id="IPR033432">
    <property type="entry name" value="GH94_catalytic"/>
</dbReference>
<feature type="transmembrane region" description="Helical" evidence="3">
    <location>
        <begin position="446"/>
        <end position="471"/>
    </location>
</feature>
<keyword evidence="3" id="KW-0472">Membrane</keyword>
<evidence type="ECO:0000256" key="2">
    <source>
        <dbReference type="ARBA" id="ARBA00022679"/>
    </source>
</evidence>
<evidence type="ECO:0000313" key="7">
    <source>
        <dbReference type="EMBL" id="SEF88204.1"/>
    </source>
</evidence>
<dbReference type="InterPro" id="IPR008928">
    <property type="entry name" value="6-hairpin_glycosidase_sf"/>
</dbReference>
<dbReference type="InterPro" id="IPR010383">
    <property type="entry name" value="Glyco_hydrolase_94_b-supersand"/>
</dbReference>
<dbReference type="SUPFAM" id="SSF74650">
    <property type="entry name" value="Galactose mutarotase-like"/>
    <property type="match status" value="2"/>
</dbReference>
<dbReference type="InterPro" id="IPR037018">
    <property type="entry name" value="GH65_N"/>
</dbReference>
<keyword evidence="2" id="KW-0808">Transferase</keyword>
<feature type="transmembrane region" description="Helical" evidence="3">
    <location>
        <begin position="850"/>
        <end position="873"/>
    </location>
</feature>
<dbReference type="InterPro" id="IPR052047">
    <property type="entry name" value="GH94_Enzymes"/>
</dbReference>
<feature type="domain" description="Glycosyl hydrolase 94 catalytic" evidence="6">
    <location>
        <begin position="2373"/>
        <end position="2797"/>
    </location>
</feature>
<dbReference type="InterPro" id="IPR019282">
    <property type="entry name" value="Glycoamylase-like_cons_dom"/>
</dbReference>
<evidence type="ECO:0000259" key="4">
    <source>
        <dbReference type="Pfam" id="PF06165"/>
    </source>
</evidence>
<dbReference type="Pfam" id="PF17167">
    <property type="entry name" value="Glyco_hydro_94"/>
    <property type="match status" value="1"/>
</dbReference>
<evidence type="ECO:0000256" key="3">
    <source>
        <dbReference type="SAM" id="Phobius"/>
    </source>
</evidence>
<keyword evidence="3" id="KW-0812">Transmembrane</keyword>
<dbReference type="Pfam" id="PF06165">
    <property type="entry name" value="GH94_b-supersand"/>
    <property type="match status" value="2"/>
</dbReference>